<dbReference type="Gene3D" id="3.40.50.10810">
    <property type="entry name" value="Tandem AAA-ATPase domain"/>
    <property type="match status" value="1"/>
</dbReference>
<dbReference type="EMBL" id="UYYB01097312">
    <property type="protein sequence ID" value="VDM76602.1"/>
    <property type="molecule type" value="Genomic_DNA"/>
</dbReference>
<dbReference type="PANTHER" id="PTHR45626:SF50">
    <property type="entry name" value="TRANSCRIPTION TERMINATION FACTOR 2"/>
    <property type="match status" value="1"/>
</dbReference>
<dbReference type="InterPro" id="IPR027417">
    <property type="entry name" value="P-loop_NTPase"/>
</dbReference>
<dbReference type="GO" id="GO:0005634">
    <property type="term" value="C:nucleus"/>
    <property type="evidence" value="ECO:0007669"/>
    <property type="project" value="TreeGrafter"/>
</dbReference>
<accession>A0A3P7LBH0</accession>
<dbReference type="SUPFAM" id="SSF52540">
    <property type="entry name" value="P-loop containing nucleoside triphosphate hydrolases"/>
    <property type="match status" value="1"/>
</dbReference>
<dbReference type="InterPro" id="IPR050628">
    <property type="entry name" value="SNF2_RAD54_helicase_TF"/>
</dbReference>
<sequence length="156" mass="18151">MEMSCDLLNYHQEGATSKAKSAVCRLEADARWCVTGTPLHNNLWDLYSLMRFLKVEYFCEERYWKDYVSTSSSSCFSVDFISYNFTLLEVELPPKHCEDQFIEFGAEERIAYDVMFKASRQQVRQLLTEGQNEGEFTRQRPPKSSEALVTKNPFLG</sequence>
<dbReference type="AlphaFoldDB" id="A0A3P7LBH0"/>
<evidence type="ECO:0000313" key="6">
    <source>
        <dbReference type="EMBL" id="VDM76602.1"/>
    </source>
</evidence>
<dbReference type="GO" id="GO:0016787">
    <property type="term" value="F:hydrolase activity"/>
    <property type="evidence" value="ECO:0007669"/>
    <property type="project" value="UniProtKB-KW"/>
</dbReference>
<proteinExistence type="predicted"/>
<keyword evidence="1" id="KW-0547">Nucleotide-binding</keyword>
<evidence type="ECO:0000313" key="7">
    <source>
        <dbReference type="Proteomes" id="UP000270094"/>
    </source>
</evidence>
<feature type="region of interest" description="Disordered" evidence="4">
    <location>
        <begin position="130"/>
        <end position="156"/>
    </location>
</feature>
<evidence type="ECO:0000259" key="5">
    <source>
        <dbReference type="Pfam" id="PF00176"/>
    </source>
</evidence>
<dbReference type="InterPro" id="IPR000330">
    <property type="entry name" value="SNF2_N"/>
</dbReference>
<keyword evidence="2" id="KW-0378">Hydrolase</keyword>
<dbReference type="GO" id="GO:0008094">
    <property type="term" value="F:ATP-dependent activity, acting on DNA"/>
    <property type="evidence" value="ECO:0007669"/>
    <property type="project" value="TreeGrafter"/>
</dbReference>
<dbReference type="GO" id="GO:0005524">
    <property type="term" value="F:ATP binding"/>
    <property type="evidence" value="ECO:0007669"/>
    <property type="project" value="UniProtKB-KW"/>
</dbReference>
<evidence type="ECO:0000256" key="2">
    <source>
        <dbReference type="ARBA" id="ARBA00022801"/>
    </source>
</evidence>
<keyword evidence="3" id="KW-0067">ATP-binding</keyword>
<evidence type="ECO:0000256" key="1">
    <source>
        <dbReference type="ARBA" id="ARBA00022741"/>
    </source>
</evidence>
<reference evidence="6 7" key="1">
    <citation type="submission" date="2018-11" db="EMBL/GenBank/DDBJ databases">
        <authorList>
            <consortium name="Pathogen Informatics"/>
        </authorList>
    </citation>
    <scope>NUCLEOTIDE SEQUENCE [LARGE SCALE GENOMIC DNA]</scope>
</reference>
<dbReference type="Proteomes" id="UP000270094">
    <property type="component" value="Unassembled WGS sequence"/>
</dbReference>
<gene>
    <name evidence="6" type="ORF">SVUK_LOCUS11600</name>
</gene>
<evidence type="ECO:0000256" key="4">
    <source>
        <dbReference type="SAM" id="MobiDB-lite"/>
    </source>
</evidence>
<dbReference type="Pfam" id="PF00176">
    <property type="entry name" value="SNF2-rel_dom"/>
    <property type="match status" value="1"/>
</dbReference>
<evidence type="ECO:0000256" key="3">
    <source>
        <dbReference type="ARBA" id="ARBA00022840"/>
    </source>
</evidence>
<protein>
    <recommendedName>
        <fullName evidence="5">SNF2 N-terminal domain-containing protein</fullName>
    </recommendedName>
</protein>
<dbReference type="PANTHER" id="PTHR45626">
    <property type="entry name" value="TRANSCRIPTION TERMINATION FACTOR 2-RELATED"/>
    <property type="match status" value="1"/>
</dbReference>
<organism evidence="6 7">
    <name type="scientific">Strongylus vulgaris</name>
    <name type="common">Blood worm</name>
    <dbReference type="NCBI Taxonomy" id="40348"/>
    <lineage>
        <taxon>Eukaryota</taxon>
        <taxon>Metazoa</taxon>
        <taxon>Ecdysozoa</taxon>
        <taxon>Nematoda</taxon>
        <taxon>Chromadorea</taxon>
        <taxon>Rhabditida</taxon>
        <taxon>Rhabditina</taxon>
        <taxon>Rhabditomorpha</taxon>
        <taxon>Strongyloidea</taxon>
        <taxon>Strongylidae</taxon>
        <taxon>Strongylus</taxon>
    </lineage>
</organism>
<feature type="domain" description="SNF2 N-terminal" evidence="5">
    <location>
        <begin position="16"/>
        <end position="114"/>
    </location>
</feature>
<keyword evidence="7" id="KW-1185">Reference proteome</keyword>
<name>A0A3P7LBH0_STRVU</name>
<dbReference type="InterPro" id="IPR038718">
    <property type="entry name" value="SNF2-like_sf"/>
</dbReference>
<dbReference type="OrthoDB" id="423559at2759"/>
<dbReference type="GO" id="GO:0006281">
    <property type="term" value="P:DNA repair"/>
    <property type="evidence" value="ECO:0007669"/>
    <property type="project" value="TreeGrafter"/>
</dbReference>